<feature type="transmembrane region" description="Helical" evidence="1">
    <location>
        <begin position="127"/>
        <end position="146"/>
    </location>
</feature>
<dbReference type="PANTHER" id="PTHR15887:SF1">
    <property type="entry name" value="TRANSMEMBRANE PROTEIN 69"/>
    <property type="match status" value="1"/>
</dbReference>
<keyword evidence="1" id="KW-0812">Transmembrane</keyword>
<evidence type="ECO:0008006" key="4">
    <source>
        <dbReference type="Google" id="ProtNLM"/>
    </source>
</evidence>
<evidence type="ECO:0000313" key="3">
    <source>
        <dbReference type="Proteomes" id="UP001159405"/>
    </source>
</evidence>
<name>A0ABN8P5D6_9CNID</name>
<dbReference type="Proteomes" id="UP001159405">
    <property type="component" value="Unassembled WGS sequence"/>
</dbReference>
<keyword evidence="3" id="KW-1185">Reference proteome</keyword>
<accession>A0ABN8P5D6</accession>
<protein>
    <recommendedName>
        <fullName evidence="4">Transmembrane protein 69</fullName>
    </recommendedName>
</protein>
<dbReference type="PANTHER" id="PTHR15887">
    <property type="entry name" value="TRANSMEMBRANE PROTEIN 69"/>
    <property type="match status" value="1"/>
</dbReference>
<feature type="transmembrane region" description="Helical" evidence="1">
    <location>
        <begin position="93"/>
        <end position="115"/>
    </location>
</feature>
<sequence length="229" mass="25262">MAVLHTLRRGKAVHVNMLFRPSLFRNAIFWNSSCITQQIMHHDSEKKNMCRKAKSGLFGEIYEGPYHLLHIRPMSSQSQGSFLTDLKSSPSPALFLGFFGAVPFTGLAGMSIFLPEHMELIAHAQQAYGACILSFLGAIHWGYALAKNSGLKPDWSTLGYSVTPSLIAWTALLVNPLPGFVTLCVGLAVALSKDLKTPYFPVWYYSLRKALTTLAVGSVAFTAAVFYFH</sequence>
<keyword evidence="1" id="KW-0472">Membrane</keyword>
<dbReference type="EMBL" id="CALNXK010000048">
    <property type="protein sequence ID" value="CAH3130712.1"/>
    <property type="molecule type" value="Genomic_DNA"/>
</dbReference>
<comment type="caution">
    <text evidence="2">The sequence shown here is derived from an EMBL/GenBank/DDBJ whole genome shotgun (WGS) entry which is preliminary data.</text>
</comment>
<reference evidence="2 3" key="1">
    <citation type="submission" date="2022-05" db="EMBL/GenBank/DDBJ databases">
        <authorList>
            <consortium name="Genoscope - CEA"/>
            <person name="William W."/>
        </authorList>
    </citation>
    <scope>NUCLEOTIDE SEQUENCE [LARGE SCALE GENOMIC DNA]</scope>
</reference>
<gene>
    <name evidence="2" type="ORF">PLOB_00034788</name>
</gene>
<organism evidence="2 3">
    <name type="scientific">Porites lobata</name>
    <dbReference type="NCBI Taxonomy" id="104759"/>
    <lineage>
        <taxon>Eukaryota</taxon>
        <taxon>Metazoa</taxon>
        <taxon>Cnidaria</taxon>
        <taxon>Anthozoa</taxon>
        <taxon>Hexacorallia</taxon>
        <taxon>Scleractinia</taxon>
        <taxon>Fungiina</taxon>
        <taxon>Poritidae</taxon>
        <taxon>Porites</taxon>
    </lineage>
</organism>
<dbReference type="Pfam" id="PF11911">
    <property type="entry name" value="DUF3429"/>
    <property type="match status" value="1"/>
</dbReference>
<feature type="transmembrane region" description="Helical" evidence="1">
    <location>
        <begin position="210"/>
        <end position="228"/>
    </location>
</feature>
<proteinExistence type="predicted"/>
<keyword evidence="1" id="KW-1133">Transmembrane helix</keyword>
<evidence type="ECO:0000313" key="2">
    <source>
        <dbReference type="EMBL" id="CAH3130712.1"/>
    </source>
</evidence>
<evidence type="ECO:0000256" key="1">
    <source>
        <dbReference type="SAM" id="Phobius"/>
    </source>
</evidence>
<feature type="transmembrane region" description="Helical" evidence="1">
    <location>
        <begin position="166"/>
        <end position="189"/>
    </location>
</feature>
<dbReference type="InterPro" id="IPR021836">
    <property type="entry name" value="DUF3429"/>
</dbReference>